<sequence length="67" mass="7286">MFRIDARSGVNEITPAMIVLKRIAVVAVVVFIVVAVGLSAYNVYLRLTAGDGPPPIIYERSDRPSRA</sequence>
<evidence type="ECO:0000256" key="1">
    <source>
        <dbReference type="SAM" id="Phobius"/>
    </source>
</evidence>
<comment type="caution">
    <text evidence="2">The sequence shown here is derived from an EMBL/GenBank/DDBJ whole genome shotgun (WGS) entry which is preliminary data.</text>
</comment>
<keyword evidence="1" id="KW-0812">Transmembrane</keyword>
<dbReference type="EMBL" id="JACHIJ010000003">
    <property type="protein sequence ID" value="MBB5052760.1"/>
    <property type="molecule type" value="Genomic_DNA"/>
</dbReference>
<gene>
    <name evidence="2" type="ORF">HNQ36_002734</name>
</gene>
<dbReference type="RefSeq" id="WP_184085982.1">
    <property type="nucleotide sequence ID" value="NZ_JACHIJ010000003.1"/>
</dbReference>
<reference evidence="2 3" key="1">
    <citation type="submission" date="2020-08" db="EMBL/GenBank/DDBJ databases">
        <title>Genomic Encyclopedia of Type Strains, Phase IV (KMG-IV): sequencing the most valuable type-strain genomes for metagenomic binning, comparative biology and taxonomic classification.</title>
        <authorList>
            <person name="Goeker M."/>
        </authorList>
    </citation>
    <scope>NUCLEOTIDE SEQUENCE [LARGE SCALE GENOMIC DNA]</scope>
    <source>
        <strain evidence="2 3">DSM 17498</strain>
    </source>
</reference>
<organism evidence="2 3">
    <name type="scientific">Afipia massiliensis</name>
    <dbReference type="NCBI Taxonomy" id="211460"/>
    <lineage>
        <taxon>Bacteria</taxon>
        <taxon>Pseudomonadati</taxon>
        <taxon>Pseudomonadota</taxon>
        <taxon>Alphaproteobacteria</taxon>
        <taxon>Hyphomicrobiales</taxon>
        <taxon>Nitrobacteraceae</taxon>
        <taxon>Afipia</taxon>
    </lineage>
</organism>
<name>A0A840N136_9BRAD</name>
<keyword evidence="1" id="KW-0472">Membrane</keyword>
<feature type="transmembrane region" description="Helical" evidence="1">
    <location>
        <begin position="23"/>
        <end position="44"/>
    </location>
</feature>
<protein>
    <submittedName>
        <fullName evidence="2">Uncharacterized protein</fullName>
    </submittedName>
</protein>
<proteinExistence type="predicted"/>
<dbReference type="AlphaFoldDB" id="A0A840N136"/>
<evidence type="ECO:0000313" key="2">
    <source>
        <dbReference type="EMBL" id="MBB5052760.1"/>
    </source>
</evidence>
<keyword evidence="1" id="KW-1133">Transmembrane helix</keyword>
<evidence type="ECO:0000313" key="3">
    <source>
        <dbReference type="Proteomes" id="UP000521227"/>
    </source>
</evidence>
<accession>A0A840N136</accession>
<dbReference type="Proteomes" id="UP000521227">
    <property type="component" value="Unassembled WGS sequence"/>
</dbReference>